<evidence type="ECO:0000313" key="5">
    <source>
        <dbReference type="EMBL" id="QLG64192.1"/>
    </source>
</evidence>
<feature type="domain" description="Blue (type 1) copper" evidence="4">
    <location>
        <begin position="135"/>
        <end position="206"/>
    </location>
</feature>
<dbReference type="Gene3D" id="2.60.40.420">
    <property type="entry name" value="Cupredoxins - blue copper proteins"/>
    <property type="match status" value="1"/>
</dbReference>
<proteinExistence type="predicted"/>
<dbReference type="InterPro" id="IPR008972">
    <property type="entry name" value="Cupredoxin"/>
</dbReference>
<dbReference type="GO" id="GO:0009055">
    <property type="term" value="F:electron transfer activity"/>
    <property type="evidence" value="ECO:0007669"/>
    <property type="project" value="InterPro"/>
</dbReference>
<dbReference type="Proteomes" id="UP000509626">
    <property type="component" value="Plasmid unnamed1"/>
</dbReference>
<feature type="compositionally biased region" description="Acidic residues" evidence="3">
    <location>
        <begin position="36"/>
        <end position="58"/>
    </location>
</feature>
<dbReference type="InterPro" id="IPR000923">
    <property type="entry name" value="BlueCu_1"/>
</dbReference>
<dbReference type="KEGG" id="halu:HUG12_20600"/>
<reference evidence="5 6" key="1">
    <citation type="submission" date="2020-06" db="EMBL/GenBank/DDBJ databases">
        <title>NJ-3-1, isolated from saline soil.</title>
        <authorList>
            <person name="Cui H.L."/>
            <person name="Shi X."/>
        </authorList>
    </citation>
    <scope>NUCLEOTIDE SEQUENCE [LARGE SCALE GENOMIC DNA]</scope>
    <source>
        <strain evidence="5 6">NJ-3-1</strain>
        <plasmid evidence="5 6">unnamed1</plasmid>
    </source>
</reference>
<dbReference type="Pfam" id="PF00127">
    <property type="entry name" value="Copper-bind"/>
    <property type="match status" value="1"/>
</dbReference>
<protein>
    <submittedName>
        <fullName evidence="5">Plastocyanin</fullName>
    </submittedName>
</protein>
<sequence length="208" mass="21484">MNRRTLLRRTSVAGIGIAALAGCSSPDGGDGTEPAVDTETEEEEDGEETETEMGEETEAGAGEGTETEMGEETEAGAGEGTETEMGEETGTAEGTDAAGGAGGGGNAYEFNGVTEAWMGVSPSEIEGEENPTLQLTAGEEYEVTWTNGDGVAHDFTIQDSDGNNLEQTDLISEEGQSATLTFTASEEMTTYICTVHPNTMVGDLEVSA</sequence>
<evidence type="ECO:0000256" key="1">
    <source>
        <dbReference type="ARBA" id="ARBA00022723"/>
    </source>
</evidence>
<feature type="region of interest" description="Disordered" evidence="3">
    <location>
        <begin position="19"/>
        <end position="106"/>
    </location>
</feature>
<keyword evidence="2" id="KW-0186">Copper</keyword>
<feature type="compositionally biased region" description="Acidic residues" evidence="3">
    <location>
        <begin position="65"/>
        <end position="74"/>
    </location>
</feature>
<dbReference type="SUPFAM" id="SSF49503">
    <property type="entry name" value="Cupredoxins"/>
    <property type="match status" value="1"/>
</dbReference>
<organism evidence="5 6">
    <name type="scientific">Halorarum salinum</name>
    <dbReference type="NCBI Taxonomy" id="2743089"/>
    <lineage>
        <taxon>Archaea</taxon>
        <taxon>Methanobacteriati</taxon>
        <taxon>Methanobacteriota</taxon>
        <taxon>Stenosarchaea group</taxon>
        <taxon>Halobacteria</taxon>
        <taxon>Halobacteriales</taxon>
        <taxon>Haloferacaceae</taxon>
        <taxon>Halorarum</taxon>
    </lineage>
</organism>
<dbReference type="PROSITE" id="PS51257">
    <property type="entry name" value="PROKAR_LIPOPROTEIN"/>
    <property type="match status" value="1"/>
</dbReference>
<evidence type="ECO:0000256" key="2">
    <source>
        <dbReference type="ARBA" id="ARBA00023008"/>
    </source>
</evidence>
<keyword evidence="1" id="KW-0479">Metal-binding</keyword>
<keyword evidence="5" id="KW-0614">Plasmid</keyword>
<dbReference type="GeneID" id="56039913"/>
<feature type="compositionally biased region" description="Gly residues" evidence="3">
    <location>
        <begin position="97"/>
        <end position="106"/>
    </location>
</feature>
<dbReference type="RefSeq" id="WP_179270775.1">
    <property type="nucleotide sequence ID" value="NZ_CP058580.1"/>
</dbReference>
<keyword evidence="6" id="KW-1185">Reference proteome</keyword>
<geneLocation type="plasmid" evidence="5 6">
    <name>unnamed1</name>
</geneLocation>
<dbReference type="GO" id="GO:0005507">
    <property type="term" value="F:copper ion binding"/>
    <property type="evidence" value="ECO:0007669"/>
    <property type="project" value="InterPro"/>
</dbReference>
<evidence type="ECO:0000259" key="4">
    <source>
        <dbReference type="Pfam" id="PF00127"/>
    </source>
</evidence>
<evidence type="ECO:0000313" key="6">
    <source>
        <dbReference type="Proteomes" id="UP000509626"/>
    </source>
</evidence>
<gene>
    <name evidence="5" type="ORF">HUG12_20600</name>
</gene>
<dbReference type="EMBL" id="CP058580">
    <property type="protein sequence ID" value="QLG64192.1"/>
    <property type="molecule type" value="Genomic_DNA"/>
</dbReference>
<evidence type="ECO:0000256" key="3">
    <source>
        <dbReference type="SAM" id="MobiDB-lite"/>
    </source>
</evidence>
<name>A0A7D5LDH9_9EURY</name>
<dbReference type="AlphaFoldDB" id="A0A7D5LDH9"/>
<accession>A0A7D5LDH9</accession>
<dbReference type="OrthoDB" id="288018at2157"/>